<dbReference type="EMBL" id="JBJQOH010000002">
    <property type="protein sequence ID" value="KAL3698293.1"/>
    <property type="molecule type" value="Genomic_DNA"/>
</dbReference>
<evidence type="ECO:0000259" key="2">
    <source>
        <dbReference type="PROSITE" id="PS50969"/>
    </source>
</evidence>
<evidence type="ECO:0000313" key="3">
    <source>
        <dbReference type="EMBL" id="KAL3698293.1"/>
    </source>
</evidence>
<feature type="domain" description="FCP1 homology" evidence="2">
    <location>
        <begin position="478"/>
        <end position="646"/>
    </location>
</feature>
<dbReference type="SMART" id="SM00577">
    <property type="entry name" value="CPDc"/>
    <property type="match status" value="1"/>
</dbReference>
<name>A0ABD3I3K4_9MARC</name>
<gene>
    <name evidence="3" type="ORF">R1sor_012369</name>
</gene>
<evidence type="ECO:0000256" key="1">
    <source>
        <dbReference type="SAM" id="MobiDB-lite"/>
    </source>
</evidence>
<dbReference type="InterPro" id="IPR004274">
    <property type="entry name" value="FCP1_dom"/>
</dbReference>
<dbReference type="InterPro" id="IPR023214">
    <property type="entry name" value="HAD_sf"/>
</dbReference>
<protein>
    <recommendedName>
        <fullName evidence="2">FCP1 homology domain-containing protein</fullName>
    </recommendedName>
</protein>
<evidence type="ECO:0000313" key="4">
    <source>
        <dbReference type="Proteomes" id="UP001633002"/>
    </source>
</evidence>
<sequence length="646" mass="73781">MIKCLMLIGGERTGDQKEGLKICIFQFQGRNASGTAAQACAWPCGPCKAASPLRPCVDRKSPAKGIAARAGPHQPSVALRRPQDLCAGPCGPHRAATAMRGPAQAARDMTFTRKTGRVRPVENEATVDVDVTRPKRNMKKPVAAADLPSTSQRTGKKRVQEDSAESPPKRKKPAVQPPPKPAVPKVRTKVKAQRKAKKKKADSVEAVNEEEVMEKERSSEGPWLIKRYFKVDMISNVQWAYMKPVDIFAAFAGITKFQLRRLVLRSVITRQYVPPNEELNPSASQQLFPKHVMRIGLEDWFSRYDEKAKRYLAEDCVHEEWRPVFQCLQTFLLEKRRPQSISGPIIHFVKSALQPVIPEDDSDGEEDTSMGPHPKLLDLAAYQFKCVRDEMCQVKKHIEQPNNSRLRETFVGQVLTHLLIHLGIYKPSPEEDLNDDTQVILHEDVGSSKRRAHRRKEEERRLETLGANVYQPRLVDPRSVRRKMLILTFDGLLVEEHSEVSQHGWDVLQVKKGCFVVVKTGLSEFLQACLREFHLMIWTSRPRAVIDRILRFLFKSKKISFDLAHHEDCTVWSRDQCFTFGSKTSRPVYYKDFDILYEHNISTRDVLIVEDEVAKISTNNLMNALVPRRWDLLVKNIYIEIVILVY</sequence>
<keyword evidence="4" id="KW-1185">Reference proteome</keyword>
<dbReference type="PROSITE" id="PS50969">
    <property type="entry name" value="FCP1"/>
    <property type="match status" value="1"/>
</dbReference>
<dbReference type="InterPro" id="IPR036412">
    <property type="entry name" value="HAD-like_sf"/>
</dbReference>
<proteinExistence type="predicted"/>
<dbReference type="AlphaFoldDB" id="A0ABD3I3K4"/>
<dbReference type="InterPro" id="IPR050365">
    <property type="entry name" value="TIM50"/>
</dbReference>
<dbReference type="PANTHER" id="PTHR12210">
    <property type="entry name" value="DULLARD PROTEIN PHOSPHATASE"/>
    <property type="match status" value="1"/>
</dbReference>
<organism evidence="3 4">
    <name type="scientific">Riccia sorocarpa</name>
    <dbReference type="NCBI Taxonomy" id="122646"/>
    <lineage>
        <taxon>Eukaryota</taxon>
        <taxon>Viridiplantae</taxon>
        <taxon>Streptophyta</taxon>
        <taxon>Embryophyta</taxon>
        <taxon>Marchantiophyta</taxon>
        <taxon>Marchantiopsida</taxon>
        <taxon>Marchantiidae</taxon>
        <taxon>Marchantiales</taxon>
        <taxon>Ricciaceae</taxon>
        <taxon>Riccia</taxon>
    </lineage>
</organism>
<dbReference type="SUPFAM" id="SSF56784">
    <property type="entry name" value="HAD-like"/>
    <property type="match status" value="1"/>
</dbReference>
<dbReference type="Pfam" id="PF03031">
    <property type="entry name" value="NIF"/>
    <property type="match status" value="1"/>
</dbReference>
<feature type="compositionally biased region" description="Basic residues" evidence="1">
    <location>
        <begin position="186"/>
        <end position="200"/>
    </location>
</feature>
<reference evidence="3 4" key="1">
    <citation type="submission" date="2024-09" db="EMBL/GenBank/DDBJ databases">
        <title>Chromosome-scale assembly of Riccia sorocarpa.</title>
        <authorList>
            <person name="Paukszto L."/>
        </authorList>
    </citation>
    <scope>NUCLEOTIDE SEQUENCE [LARGE SCALE GENOMIC DNA]</scope>
    <source>
        <strain evidence="3">LP-2024</strain>
        <tissue evidence="3">Aerial parts of the thallus</tissue>
    </source>
</reference>
<dbReference type="Proteomes" id="UP001633002">
    <property type="component" value="Unassembled WGS sequence"/>
</dbReference>
<comment type="caution">
    <text evidence="3">The sequence shown here is derived from an EMBL/GenBank/DDBJ whole genome shotgun (WGS) entry which is preliminary data.</text>
</comment>
<accession>A0ABD3I3K4</accession>
<dbReference type="Gene3D" id="3.40.50.1000">
    <property type="entry name" value="HAD superfamily/HAD-like"/>
    <property type="match status" value="1"/>
</dbReference>
<feature type="region of interest" description="Disordered" evidence="1">
    <location>
        <begin position="111"/>
        <end position="206"/>
    </location>
</feature>